<dbReference type="SMART" id="SM00822">
    <property type="entry name" value="PKS_KR"/>
    <property type="match status" value="1"/>
</dbReference>
<dbReference type="InterPro" id="IPR036291">
    <property type="entry name" value="NAD(P)-bd_dom_sf"/>
</dbReference>
<feature type="domain" description="Ketoreductase" evidence="3">
    <location>
        <begin position="33"/>
        <end position="223"/>
    </location>
</feature>
<dbReference type="InterPro" id="IPR057326">
    <property type="entry name" value="KR_dom"/>
</dbReference>
<protein>
    <submittedName>
        <fullName evidence="4">Glucose-1-dehydrogenase</fullName>
    </submittedName>
</protein>
<dbReference type="FunFam" id="3.40.50.720:FF:000084">
    <property type="entry name" value="Short-chain dehydrogenase reductase"/>
    <property type="match status" value="1"/>
</dbReference>
<reference evidence="4" key="2">
    <citation type="submission" date="2020-09" db="EMBL/GenBank/DDBJ databases">
        <authorList>
            <person name="Sun Q."/>
            <person name="Zhou Y."/>
        </authorList>
    </citation>
    <scope>NUCLEOTIDE SEQUENCE</scope>
    <source>
        <strain evidence="4">CGMCC 1.3617</strain>
    </source>
</reference>
<comment type="similarity">
    <text evidence="1">Belongs to the short-chain dehydrogenases/reductases (SDR) family.</text>
</comment>
<comment type="caution">
    <text evidence="4">The sequence shown here is derived from an EMBL/GenBank/DDBJ whole genome shotgun (WGS) entry which is preliminary data.</text>
</comment>
<dbReference type="SUPFAM" id="SSF51735">
    <property type="entry name" value="NAD(P)-binding Rossmann-fold domains"/>
    <property type="match status" value="1"/>
</dbReference>
<dbReference type="AlphaFoldDB" id="A0A917NLQ7"/>
<evidence type="ECO:0000256" key="2">
    <source>
        <dbReference type="SAM" id="MobiDB-lite"/>
    </source>
</evidence>
<dbReference type="CDD" id="cd05233">
    <property type="entry name" value="SDR_c"/>
    <property type="match status" value="1"/>
</dbReference>
<dbReference type="Gene3D" id="3.40.50.720">
    <property type="entry name" value="NAD(P)-binding Rossmann-like Domain"/>
    <property type="match status" value="1"/>
</dbReference>
<dbReference type="EMBL" id="BMKW01000003">
    <property type="protein sequence ID" value="GGJ10075.1"/>
    <property type="molecule type" value="Genomic_DNA"/>
</dbReference>
<keyword evidence="5" id="KW-1185">Reference proteome</keyword>
<sequence length="278" mass="29170">MLARVRRMGKADSRTRFRNNARKQTPEDPMARPVMMVTGGTRGIGAATALMAAQRGYDLLLTYRSATDRAEATARACEAAGARVILLQGDAGEESDILAAFNRADEVFGHLDVLVNNAGITGPKRLLAETTLEDWSSVFTPNVIGLALHCREAVRRMSTKRGGKGGIIVNVSSRASEIGSGGEWIHYAASKGAVDTLTIGLAREVAAEGVRVNAVNPGLIETEIHAASGQPDRLARLSPGVPLGRAGRAEEVAEAIHFLASAASSYITGACLPVGGGR</sequence>
<accession>A0A917NLQ7</accession>
<dbReference type="Proteomes" id="UP000661507">
    <property type="component" value="Unassembled WGS sequence"/>
</dbReference>
<dbReference type="GO" id="GO:0030497">
    <property type="term" value="P:fatty acid elongation"/>
    <property type="evidence" value="ECO:0007669"/>
    <property type="project" value="TreeGrafter"/>
</dbReference>
<dbReference type="PANTHER" id="PTHR42760">
    <property type="entry name" value="SHORT-CHAIN DEHYDROGENASES/REDUCTASES FAMILY MEMBER"/>
    <property type="match status" value="1"/>
</dbReference>
<name>A0A917NLQ7_9PROT</name>
<dbReference type="PANTHER" id="PTHR42760:SF40">
    <property type="entry name" value="3-OXOACYL-[ACYL-CARRIER-PROTEIN] REDUCTASE, CHLOROPLASTIC"/>
    <property type="match status" value="1"/>
</dbReference>
<dbReference type="InterPro" id="IPR002347">
    <property type="entry name" value="SDR_fam"/>
</dbReference>
<feature type="region of interest" description="Disordered" evidence="2">
    <location>
        <begin position="1"/>
        <end position="31"/>
    </location>
</feature>
<proteinExistence type="inferred from homology"/>
<organism evidence="4 5">
    <name type="scientific">Neoroseomonas lacus</name>
    <dbReference type="NCBI Taxonomy" id="287609"/>
    <lineage>
        <taxon>Bacteria</taxon>
        <taxon>Pseudomonadati</taxon>
        <taxon>Pseudomonadota</taxon>
        <taxon>Alphaproteobacteria</taxon>
        <taxon>Acetobacterales</taxon>
        <taxon>Acetobacteraceae</taxon>
        <taxon>Neoroseomonas</taxon>
    </lineage>
</organism>
<dbReference type="GO" id="GO:0016616">
    <property type="term" value="F:oxidoreductase activity, acting on the CH-OH group of donors, NAD or NADP as acceptor"/>
    <property type="evidence" value="ECO:0007669"/>
    <property type="project" value="TreeGrafter"/>
</dbReference>
<evidence type="ECO:0000313" key="4">
    <source>
        <dbReference type="EMBL" id="GGJ10075.1"/>
    </source>
</evidence>
<evidence type="ECO:0000259" key="3">
    <source>
        <dbReference type="SMART" id="SM00822"/>
    </source>
</evidence>
<evidence type="ECO:0000313" key="5">
    <source>
        <dbReference type="Proteomes" id="UP000661507"/>
    </source>
</evidence>
<evidence type="ECO:0000256" key="1">
    <source>
        <dbReference type="ARBA" id="ARBA00006484"/>
    </source>
</evidence>
<dbReference type="PRINTS" id="PR00080">
    <property type="entry name" value="SDRFAMILY"/>
</dbReference>
<gene>
    <name evidence="4" type="ORF">GCM10011320_16430</name>
</gene>
<dbReference type="PRINTS" id="PR00081">
    <property type="entry name" value="GDHRDH"/>
</dbReference>
<reference evidence="4" key="1">
    <citation type="journal article" date="2014" name="Int. J. Syst. Evol. Microbiol.">
        <title>Complete genome sequence of Corynebacterium casei LMG S-19264T (=DSM 44701T), isolated from a smear-ripened cheese.</title>
        <authorList>
            <consortium name="US DOE Joint Genome Institute (JGI-PGF)"/>
            <person name="Walter F."/>
            <person name="Albersmeier A."/>
            <person name="Kalinowski J."/>
            <person name="Ruckert C."/>
        </authorList>
    </citation>
    <scope>NUCLEOTIDE SEQUENCE</scope>
    <source>
        <strain evidence="4">CGMCC 1.3617</strain>
    </source>
</reference>
<dbReference type="Pfam" id="PF13561">
    <property type="entry name" value="adh_short_C2"/>
    <property type="match status" value="1"/>
</dbReference>